<dbReference type="InterPro" id="IPR010721">
    <property type="entry name" value="UstE-like"/>
</dbReference>
<dbReference type="Pfam" id="PF06966">
    <property type="entry name" value="DUF1295"/>
    <property type="match status" value="1"/>
</dbReference>
<organism evidence="2 3">
    <name type="scientific">Allosphingosinicella ginsenosidimutans</name>
    <dbReference type="NCBI Taxonomy" id="1176539"/>
    <lineage>
        <taxon>Bacteria</taxon>
        <taxon>Pseudomonadati</taxon>
        <taxon>Pseudomonadota</taxon>
        <taxon>Alphaproteobacteria</taxon>
        <taxon>Sphingomonadales</taxon>
        <taxon>Sphingomonadaceae</taxon>
        <taxon>Allosphingosinicella</taxon>
    </lineage>
</organism>
<keyword evidence="1" id="KW-0812">Transmembrane</keyword>
<feature type="transmembrane region" description="Helical" evidence="1">
    <location>
        <begin position="187"/>
        <end position="206"/>
    </location>
</feature>
<dbReference type="EMBL" id="VOQQ01000001">
    <property type="protein sequence ID" value="TXC63094.1"/>
    <property type="molecule type" value="Genomic_DNA"/>
</dbReference>
<evidence type="ECO:0000313" key="3">
    <source>
        <dbReference type="Proteomes" id="UP000321249"/>
    </source>
</evidence>
<protein>
    <submittedName>
        <fullName evidence="2">DUF1295 domain-containing protein</fullName>
    </submittedName>
</protein>
<feature type="transmembrane region" description="Helical" evidence="1">
    <location>
        <begin position="257"/>
        <end position="275"/>
    </location>
</feature>
<comment type="caution">
    <text evidence="2">The sequence shown here is derived from an EMBL/GenBank/DDBJ whole genome shotgun (WGS) entry which is preliminary data.</text>
</comment>
<keyword evidence="1" id="KW-0472">Membrane</keyword>
<proteinExistence type="predicted"/>
<feature type="transmembrane region" description="Helical" evidence="1">
    <location>
        <begin position="301"/>
        <end position="326"/>
    </location>
</feature>
<keyword evidence="1" id="KW-1133">Transmembrane helix</keyword>
<feature type="transmembrane region" description="Helical" evidence="1">
    <location>
        <begin position="100"/>
        <end position="121"/>
    </location>
</feature>
<accession>A0A5C6TRT7</accession>
<feature type="transmembrane region" description="Helical" evidence="1">
    <location>
        <begin position="127"/>
        <end position="149"/>
    </location>
</feature>
<dbReference type="Gene3D" id="1.20.120.1630">
    <property type="match status" value="1"/>
</dbReference>
<dbReference type="OrthoDB" id="7388137at2"/>
<feature type="transmembrane region" description="Helical" evidence="1">
    <location>
        <begin position="226"/>
        <end position="245"/>
    </location>
</feature>
<gene>
    <name evidence="2" type="ORF">FRZ32_05120</name>
</gene>
<dbReference type="Proteomes" id="UP000321249">
    <property type="component" value="Unassembled WGS sequence"/>
</dbReference>
<sequence>MNAETKFAPDTRYDPRPASAVSTGVGLIGLAGLIAWTCVARAYGMEGPLAALTALLACGVPMILWSLLVDKVHRRPSTGIDWDSPPRPLRETLDISIAKIAGLWGIWAIIGAAYCIARWYWDGAWLFAMYVLGVASIAMLVFSIPYVIWLDRRLKEPKDGAWHFGQLLIGRGDRADRQALHDFWRAWAVKAFFLAFMISIVPGNWVEAIHPESAWVSENPVNLARWLISVMFMIDVSFATVGYVLTFRPLDAHIRTANPYAAGWAAALICYPPFIMMNPGGPLDYHIGTADWIYWLGDDPLIMALVGLWLAFLTGIYAWATVAFGIRFSNLTDRGILTHGPYAFSKHPAYLSKNLFWWFATLPFLATTDNVVDAIRNTVVLGLVSGVYYWRARTEERHLMADPAYREYAAWMERNGPIPRLISKLTPRRLRHRTTVRIAPEPGSS</sequence>
<evidence type="ECO:0000256" key="1">
    <source>
        <dbReference type="SAM" id="Phobius"/>
    </source>
</evidence>
<dbReference type="AlphaFoldDB" id="A0A5C6TRT7"/>
<reference evidence="2 3" key="1">
    <citation type="journal article" date="2015" name="J. Microbiol.">
        <title>Sphingosinicella ginsenosidimutans sp. nov., with ginsenoside converting activity.</title>
        <authorList>
            <person name="Kim J.K."/>
            <person name="Kang M.S."/>
            <person name="Park S.C."/>
            <person name="Kim K.M."/>
            <person name="Choi K."/>
            <person name="Yoon M.H."/>
            <person name="Im W.T."/>
        </authorList>
    </citation>
    <scope>NUCLEOTIDE SEQUENCE [LARGE SCALE GENOMIC DNA]</scope>
    <source>
        <strain evidence="2 3">BS-11</strain>
    </source>
</reference>
<evidence type="ECO:0000313" key="2">
    <source>
        <dbReference type="EMBL" id="TXC63094.1"/>
    </source>
</evidence>
<feature type="transmembrane region" description="Helical" evidence="1">
    <location>
        <begin position="21"/>
        <end position="43"/>
    </location>
</feature>
<name>A0A5C6TRT7_9SPHN</name>
<dbReference type="RefSeq" id="WP_147042500.1">
    <property type="nucleotide sequence ID" value="NZ_BAABIR010000005.1"/>
</dbReference>
<keyword evidence="3" id="KW-1185">Reference proteome</keyword>
<feature type="transmembrane region" description="Helical" evidence="1">
    <location>
        <begin position="49"/>
        <end position="68"/>
    </location>
</feature>